<dbReference type="Gene3D" id="2.30.30.40">
    <property type="entry name" value="SH3 Domains"/>
    <property type="match status" value="1"/>
</dbReference>
<reference evidence="2" key="1">
    <citation type="submission" date="2022-06" db="EMBL/GenBank/DDBJ databases">
        <title>Genome sequence of Phormidium yuhuli AB48 isolated from an industrial photobioreactor environment.</title>
        <authorList>
            <person name="Qiu Y."/>
            <person name="Noonan A.J.C."/>
            <person name="Dofher K."/>
            <person name="Koch M."/>
            <person name="Kieft B."/>
            <person name="Lin X."/>
            <person name="Ziels R.M."/>
            <person name="Hallam S.J."/>
        </authorList>
    </citation>
    <scope>NUCLEOTIDE SEQUENCE</scope>
    <source>
        <strain evidence="2">AB48</strain>
    </source>
</reference>
<keyword evidence="3" id="KW-1185">Reference proteome</keyword>
<evidence type="ECO:0000313" key="3">
    <source>
        <dbReference type="Proteomes" id="UP001056708"/>
    </source>
</evidence>
<dbReference type="Pfam" id="PF08239">
    <property type="entry name" value="SH3_3"/>
    <property type="match status" value="1"/>
</dbReference>
<proteinExistence type="predicted"/>
<gene>
    <name evidence="2" type="ORF">NEA10_15810</name>
</gene>
<evidence type="ECO:0000313" key="2">
    <source>
        <dbReference type="EMBL" id="USR93197.1"/>
    </source>
</evidence>
<sequence length="166" mass="18538">MARVNDPTAPLNVRSQPEVAEGNIVGQLDDRVWVTVIGQESGWWRISDPESGWISQNLTDSSCNEMVARVEFPANATRVRLSDRIVGAGFHEYRLEAAAQQMMTITALNDSPLPFVRAPNGREITDGASMRGRSTWSGQLPATGEYILEYNSNFQGFEYETEIEIR</sequence>
<evidence type="ECO:0000259" key="1">
    <source>
        <dbReference type="PROSITE" id="PS51781"/>
    </source>
</evidence>
<feature type="domain" description="SH3b" evidence="1">
    <location>
        <begin position="1"/>
        <end position="62"/>
    </location>
</feature>
<name>A0ABY5AVD2_9CYAN</name>
<dbReference type="EMBL" id="CP098611">
    <property type="protein sequence ID" value="USR93197.1"/>
    <property type="molecule type" value="Genomic_DNA"/>
</dbReference>
<dbReference type="PROSITE" id="PS51781">
    <property type="entry name" value="SH3B"/>
    <property type="match status" value="1"/>
</dbReference>
<organism evidence="2 3">
    <name type="scientific">Phormidium yuhuli AB48</name>
    <dbReference type="NCBI Taxonomy" id="2940671"/>
    <lineage>
        <taxon>Bacteria</taxon>
        <taxon>Bacillati</taxon>
        <taxon>Cyanobacteriota</taxon>
        <taxon>Cyanophyceae</taxon>
        <taxon>Oscillatoriophycideae</taxon>
        <taxon>Oscillatoriales</taxon>
        <taxon>Oscillatoriaceae</taxon>
        <taxon>Phormidium</taxon>
        <taxon>Phormidium yuhuli</taxon>
    </lineage>
</organism>
<dbReference type="InterPro" id="IPR003646">
    <property type="entry name" value="SH3-like_bac-type"/>
</dbReference>
<accession>A0ABY5AVD2</accession>
<dbReference type="Proteomes" id="UP001056708">
    <property type="component" value="Chromosome"/>
</dbReference>
<dbReference type="Gene3D" id="2.60.120.380">
    <property type="match status" value="1"/>
</dbReference>
<protein>
    <submittedName>
        <fullName evidence="2">SH3 domain-containing protein</fullName>
    </submittedName>
</protein>